<feature type="transmembrane region" description="Helical" evidence="1">
    <location>
        <begin position="340"/>
        <end position="358"/>
    </location>
</feature>
<name>A0ABW8PUQ1_9GAMM</name>
<accession>A0ABW8PUQ1</accession>
<keyword evidence="1" id="KW-0997">Cell inner membrane</keyword>
<dbReference type="PANTHER" id="PTHR30188">
    <property type="entry name" value="ABC TRANSPORTER PERMEASE PROTEIN-RELATED"/>
    <property type="match status" value="1"/>
</dbReference>
<reference evidence="2 3" key="1">
    <citation type="submission" date="2024-02" db="EMBL/GenBank/DDBJ databases">
        <title>Marinospirillum sp. MEB 164 isolated from Lonar lake sediment.</title>
        <authorList>
            <person name="Joshi A."/>
            <person name="Thite S."/>
        </authorList>
    </citation>
    <scope>NUCLEOTIDE SEQUENCE [LARGE SCALE GENOMIC DNA]</scope>
    <source>
        <strain evidence="2 3">MEB164</strain>
    </source>
</reference>
<comment type="caution">
    <text evidence="2">The sequence shown here is derived from an EMBL/GenBank/DDBJ whole genome shotgun (WGS) entry which is preliminary data.</text>
</comment>
<feature type="transmembrane region" description="Helical" evidence="1">
    <location>
        <begin position="250"/>
        <end position="277"/>
    </location>
</feature>
<evidence type="ECO:0000256" key="1">
    <source>
        <dbReference type="RuleBase" id="RU362044"/>
    </source>
</evidence>
<sequence length="363" mass="39234">MEVAKQAPRLLTEPDGSVISGDWTTAHLALWLRLEKNLTQLSGPVRLECAQMDTNGAVVFLRVFGTHAAAWPAGLTDEQRQLLTSLHQRTCPAEPAAAKLNPLARLGQGVMLLGSHALELLDFLGRLTLAGLQSLRHPRLIRWRLLLDVIQKDGLHAMPIIALLSFLLGAVVAYQGGLQLATYGANIFIVELVALTHLRELGPLIAAILVAGRSGSAYAAQLATMNMNQEIMALKSLGQDPFHWLVLPKLFGLLLVLPLLTVLADLCGLLGGMLVAQMQLDVSPTVFWQRLGSQVDIQHFLVGLYKAPVFALIIVNVGCMQGMLAKGGSEAVGQRTTRSVVQAIFLVIIADALFSIIFSDLGW</sequence>
<keyword evidence="3" id="KW-1185">Reference proteome</keyword>
<proteinExistence type="inferred from homology"/>
<dbReference type="RefSeq" id="WP_405337056.1">
    <property type="nucleotide sequence ID" value="NZ_JBANFI010000001.1"/>
</dbReference>
<dbReference type="PANTHER" id="PTHR30188:SF3">
    <property type="entry name" value="ABC TRANSPORTER PERMEASE"/>
    <property type="match status" value="1"/>
</dbReference>
<keyword evidence="1" id="KW-0812">Transmembrane</keyword>
<gene>
    <name evidence="2" type="ORF">V6U78_03055</name>
</gene>
<keyword evidence="1" id="KW-1133">Transmembrane helix</keyword>
<comment type="similarity">
    <text evidence="1">Belongs to the MlaE permease family.</text>
</comment>
<dbReference type="Proteomes" id="UP001621714">
    <property type="component" value="Unassembled WGS sequence"/>
</dbReference>
<organism evidence="2 3">
    <name type="scientific">Marinospirillum alkalitolerans</name>
    <dbReference type="NCBI Taxonomy" id="3123374"/>
    <lineage>
        <taxon>Bacteria</taxon>
        <taxon>Pseudomonadati</taxon>
        <taxon>Pseudomonadota</taxon>
        <taxon>Gammaproteobacteria</taxon>
        <taxon>Oceanospirillales</taxon>
        <taxon>Oceanospirillaceae</taxon>
        <taxon>Marinospirillum</taxon>
    </lineage>
</organism>
<keyword evidence="1" id="KW-0472">Membrane</keyword>
<dbReference type="InterPro" id="IPR030802">
    <property type="entry name" value="Permease_MalE"/>
</dbReference>
<comment type="caution">
    <text evidence="1">Lacks conserved residue(s) required for the propagation of feature annotation.</text>
</comment>
<comment type="subcellular location">
    <subcellularLocation>
        <location evidence="1">Cell inner membrane</location>
        <topology evidence="1">Multi-pass membrane protein</topology>
    </subcellularLocation>
</comment>
<evidence type="ECO:0000313" key="3">
    <source>
        <dbReference type="Proteomes" id="UP001621714"/>
    </source>
</evidence>
<dbReference type="InterPro" id="IPR003453">
    <property type="entry name" value="ABC_MlaE_roteobac"/>
</dbReference>
<dbReference type="Pfam" id="PF02405">
    <property type="entry name" value="MlaE"/>
    <property type="match status" value="1"/>
</dbReference>
<dbReference type="EMBL" id="JBANFI010000001">
    <property type="protein sequence ID" value="MFK7160012.1"/>
    <property type="molecule type" value="Genomic_DNA"/>
</dbReference>
<keyword evidence="1" id="KW-1003">Cell membrane</keyword>
<evidence type="ECO:0000313" key="2">
    <source>
        <dbReference type="EMBL" id="MFK7160012.1"/>
    </source>
</evidence>
<dbReference type="NCBIfam" id="TIGR00056">
    <property type="entry name" value="MlaE family lipid ABC transporter permease subunit"/>
    <property type="match status" value="1"/>
</dbReference>
<feature type="transmembrane region" description="Helical" evidence="1">
    <location>
        <begin position="297"/>
        <end position="319"/>
    </location>
</feature>
<protein>
    <submittedName>
        <fullName evidence="2">ABC transporter permease</fullName>
    </submittedName>
</protein>
<feature type="transmembrane region" description="Helical" evidence="1">
    <location>
        <begin position="154"/>
        <end position="174"/>
    </location>
</feature>